<dbReference type="Pfam" id="PF04230">
    <property type="entry name" value="PS_pyruv_trans"/>
    <property type="match status" value="1"/>
</dbReference>
<comment type="caution">
    <text evidence="2">The sequence shown here is derived from an EMBL/GenBank/DDBJ whole genome shotgun (WGS) entry which is preliminary data.</text>
</comment>
<organism evidence="2 3">
    <name type="scientific">Alteromonas oceani</name>
    <dbReference type="NCBI Taxonomy" id="2071609"/>
    <lineage>
        <taxon>Bacteria</taxon>
        <taxon>Pseudomonadati</taxon>
        <taxon>Pseudomonadota</taxon>
        <taxon>Gammaproteobacteria</taxon>
        <taxon>Alteromonadales</taxon>
        <taxon>Alteromonadaceae</taxon>
        <taxon>Alteromonas/Salinimonas group</taxon>
        <taxon>Alteromonas</taxon>
    </lineage>
</organism>
<name>A0ABV7K5T8_9ALTE</name>
<sequence length="387" mass="45135">MKKIAVICAFNPRNSGMYSVDLGGLDFFSSLHCDFDFFLAQTQIKGAGKLAKIIPNRFLYPEKYRFGKLNFKRLDNISDLIRDYDYVVYWGDFLNNPLYGKFDFAYRDFCAGRVATQTEGYRRWKKLFCPDISTGPKLVSIGNNFQHDFSIENEDYEEVVLKILHNFYIVAPRDHYSFENLNKYIVSKAKSDKNPSQSLFKGVDCAFFINDTERRKNSTKTFTYFFHRSGFNSTKYLIKLLEKQTDLKGVETSHWLNLNKRNADNEFNSNLSLILNSQFVITDTYHVCVNALRMGVPTICLSQDSHSQKGTLGDFKKRQLFEMFNARSYYYTLLPSQDEKEFYDSIVNTIEEKIAEEFSSFEVVRHTVTKKVRETKNIITSMLFDNG</sequence>
<dbReference type="InterPro" id="IPR007345">
    <property type="entry name" value="Polysacch_pyruvyl_Trfase"/>
</dbReference>
<dbReference type="RefSeq" id="WP_164464769.1">
    <property type="nucleotide sequence ID" value="NZ_JBHRSX010000031.1"/>
</dbReference>
<keyword evidence="2" id="KW-0808">Transferase</keyword>
<dbReference type="EC" id="2.4.-.-" evidence="2"/>
<dbReference type="Proteomes" id="UP001595477">
    <property type="component" value="Unassembled WGS sequence"/>
</dbReference>
<keyword evidence="2" id="KW-0328">Glycosyltransferase</keyword>
<evidence type="ECO:0000259" key="1">
    <source>
        <dbReference type="Pfam" id="PF04230"/>
    </source>
</evidence>
<proteinExistence type="predicted"/>
<reference evidence="3" key="1">
    <citation type="journal article" date="2019" name="Int. J. Syst. Evol. Microbiol.">
        <title>The Global Catalogue of Microorganisms (GCM) 10K type strain sequencing project: providing services to taxonomists for standard genome sequencing and annotation.</title>
        <authorList>
            <consortium name="The Broad Institute Genomics Platform"/>
            <consortium name="The Broad Institute Genome Sequencing Center for Infectious Disease"/>
            <person name="Wu L."/>
            <person name="Ma J."/>
        </authorList>
    </citation>
    <scope>NUCLEOTIDE SEQUENCE [LARGE SCALE GENOMIC DNA]</scope>
    <source>
        <strain evidence="3">KCTC 52449</strain>
    </source>
</reference>
<keyword evidence="3" id="KW-1185">Reference proteome</keyword>
<evidence type="ECO:0000313" key="3">
    <source>
        <dbReference type="Proteomes" id="UP001595477"/>
    </source>
</evidence>
<gene>
    <name evidence="2" type="ORF">ACFOEW_13650</name>
</gene>
<protein>
    <submittedName>
        <fullName evidence="2">Polysaccharide pyruvyl transferase family protein</fullName>
        <ecNumber evidence="2">2.4.-.-</ecNumber>
    </submittedName>
</protein>
<feature type="domain" description="Polysaccharide pyruvyl transferase" evidence="1">
    <location>
        <begin position="43"/>
        <end position="305"/>
    </location>
</feature>
<evidence type="ECO:0000313" key="2">
    <source>
        <dbReference type="EMBL" id="MFC3202857.1"/>
    </source>
</evidence>
<accession>A0ABV7K5T8</accession>
<dbReference type="EMBL" id="JBHRSX010000031">
    <property type="protein sequence ID" value="MFC3202857.1"/>
    <property type="molecule type" value="Genomic_DNA"/>
</dbReference>
<dbReference type="GO" id="GO:0016757">
    <property type="term" value="F:glycosyltransferase activity"/>
    <property type="evidence" value="ECO:0007669"/>
    <property type="project" value="UniProtKB-KW"/>
</dbReference>